<reference evidence="5 6" key="1">
    <citation type="submission" date="2019-08" db="EMBL/GenBank/DDBJ databases">
        <title>In-depth cultivation of the pig gut microbiome towards novel bacterial diversity and tailored functional studies.</title>
        <authorList>
            <person name="Wylensek D."/>
            <person name="Hitch T.C.A."/>
            <person name="Clavel T."/>
        </authorList>
    </citation>
    <scope>NUCLEOTIDE SEQUENCE [LARGE SCALE GENOMIC DNA]</scope>
    <source>
        <strain evidence="5 6">Oil+RF-744-WCA-WT-11</strain>
    </source>
</reference>
<dbReference type="PRINTS" id="PR00133">
    <property type="entry name" value="GLHYDRLASE3"/>
</dbReference>
<dbReference type="SMART" id="SM01217">
    <property type="entry name" value="Fn3_like"/>
    <property type="match status" value="1"/>
</dbReference>
<comment type="similarity">
    <text evidence="1">Belongs to the glycosyl hydrolase 3 family.</text>
</comment>
<dbReference type="PANTHER" id="PTHR42721:SF3">
    <property type="entry name" value="BETA-D-XYLOSIDASE 5-RELATED"/>
    <property type="match status" value="1"/>
</dbReference>
<dbReference type="EMBL" id="VULZ01000017">
    <property type="protein sequence ID" value="MSS15890.1"/>
    <property type="molecule type" value="Genomic_DNA"/>
</dbReference>
<dbReference type="Gene3D" id="2.60.40.10">
    <property type="entry name" value="Immunoglobulins"/>
    <property type="match status" value="1"/>
</dbReference>
<dbReference type="AlphaFoldDB" id="A0A6L5X6J0"/>
<dbReference type="GO" id="GO:0031222">
    <property type="term" value="P:arabinan catabolic process"/>
    <property type="evidence" value="ECO:0007669"/>
    <property type="project" value="TreeGrafter"/>
</dbReference>
<dbReference type="RefSeq" id="WP_154527198.1">
    <property type="nucleotide sequence ID" value="NZ_VULZ01000017.1"/>
</dbReference>
<name>A0A6L5X6J0_9FIRM</name>
<dbReference type="InterPro" id="IPR013783">
    <property type="entry name" value="Ig-like_fold"/>
</dbReference>
<dbReference type="Gene3D" id="3.40.50.1700">
    <property type="entry name" value="Glycoside hydrolase family 3 C-terminal domain"/>
    <property type="match status" value="1"/>
</dbReference>
<evidence type="ECO:0000256" key="3">
    <source>
        <dbReference type="ARBA" id="ARBA00022801"/>
    </source>
</evidence>
<dbReference type="Pfam" id="PF14310">
    <property type="entry name" value="Fn3-like"/>
    <property type="match status" value="1"/>
</dbReference>
<evidence type="ECO:0000259" key="4">
    <source>
        <dbReference type="SMART" id="SM01217"/>
    </source>
</evidence>
<evidence type="ECO:0000313" key="5">
    <source>
        <dbReference type="EMBL" id="MSS15890.1"/>
    </source>
</evidence>
<evidence type="ECO:0000256" key="1">
    <source>
        <dbReference type="ARBA" id="ARBA00005336"/>
    </source>
</evidence>
<dbReference type="GO" id="GO:0045493">
    <property type="term" value="P:xylan catabolic process"/>
    <property type="evidence" value="ECO:0007669"/>
    <property type="project" value="InterPro"/>
</dbReference>
<dbReference type="InterPro" id="IPR002772">
    <property type="entry name" value="Glyco_hydro_3_C"/>
</dbReference>
<dbReference type="Pfam" id="PF00933">
    <property type="entry name" value="Glyco_hydro_3"/>
    <property type="match status" value="1"/>
</dbReference>
<dbReference type="InterPro" id="IPR036881">
    <property type="entry name" value="Glyco_hydro_3_C_sf"/>
</dbReference>
<comment type="caution">
    <text evidence="5">The sequence shown here is derived from an EMBL/GenBank/DDBJ whole genome shotgun (WGS) entry which is preliminary data.</text>
</comment>
<dbReference type="InterPro" id="IPR044993">
    <property type="entry name" value="BXL"/>
</dbReference>
<dbReference type="InterPro" id="IPR017853">
    <property type="entry name" value="GH"/>
</dbReference>
<dbReference type="Proteomes" id="UP000481852">
    <property type="component" value="Unassembled WGS sequence"/>
</dbReference>
<gene>
    <name evidence="5" type="ORF">FYJ35_12770</name>
</gene>
<dbReference type="SUPFAM" id="SSF52279">
    <property type="entry name" value="Beta-D-glucan exohydrolase, C-terminal domain"/>
    <property type="match status" value="1"/>
</dbReference>
<dbReference type="SUPFAM" id="SSF51445">
    <property type="entry name" value="(Trans)glycosidases"/>
    <property type="match status" value="1"/>
</dbReference>
<sequence length="705" mass="77287">MDRSEAKWRAQQLVARMTVSEKMTQLRYDSPAIERLGVPAYNWWNEALHGVARAGTATSFPQAIGMGATFDEALMKRVGDVIATEGRAKYNAYAAMGDRDIYKGLTFWSPNVNIFRDPRWGRGQETYGEDPYLTGTLGCAFVRGLQGDGEYMKAAACAKHFAVHSGPEAIRHSFDARATKKDMAETYLPAFRRLVEEAGVEAVMGSYNRVNGEPACGSRTLLEDILRGTWKFQGHVVSDCWAIRDFHEHHHVTDDAEHSAAMAINNGCDLNCGDTYQYLPRAYADGLISEERITEAAVRLFTTRFLLGLFDDTEFDDIPYTAVECPEHLALALRAAEESTVLLKNDGVLPLDLRRIQTLGVVGPNADSRAALIGNYHGTSSEYITVLEGLRRLAPEGLRILYSEGCAINADRVEHLAAENDRLSEAMIVTSESDVTVVVVGLNESLEGEEGDTGNSAASGDKADLSLPGSQEALLHAVAETAKEEGKKTILCLMAGSDMDLSFAQEHFDAVLMLWYPGARGGLAAARILTGQVSPSGKLNVTFYDPDRPLPPFTDYSMEDRTYRYLGGRPQYPFGYGLTYGDVQIAGAEFCPPAEGKSASVRVTYENRGKADTKDVVEVYIDPVDSPYRTPNPRLCGFLKIDAPAGMRKTCEVRLDADTFFVVNDDGERVGGGMSYHLFVGTSMPDERSRVLTGKAPVMLDIQLS</sequence>
<dbReference type="GO" id="GO:0046556">
    <property type="term" value="F:alpha-L-arabinofuranosidase activity"/>
    <property type="evidence" value="ECO:0007669"/>
    <property type="project" value="TreeGrafter"/>
</dbReference>
<dbReference type="PANTHER" id="PTHR42721">
    <property type="entry name" value="SUGAR HYDROLASE-RELATED"/>
    <property type="match status" value="1"/>
</dbReference>
<organism evidence="5 6">
    <name type="scientific">Porcincola intestinalis</name>
    <dbReference type="NCBI Taxonomy" id="2606632"/>
    <lineage>
        <taxon>Bacteria</taxon>
        <taxon>Bacillati</taxon>
        <taxon>Bacillota</taxon>
        <taxon>Clostridia</taxon>
        <taxon>Lachnospirales</taxon>
        <taxon>Lachnospiraceae</taxon>
        <taxon>Porcincola</taxon>
    </lineage>
</organism>
<keyword evidence="3 5" id="KW-0378">Hydrolase</keyword>
<keyword evidence="6" id="KW-1185">Reference proteome</keyword>
<proteinExistence type="inferred from homology"/>
<dbReference type="InterPro" id="IPR026891">
    <property type="entry name" value="Fn3-like"/>
</dbReference>
<dbReference type="InterPro" id="IPR001764">
    <property type="entry name" value="Glyco_hydro_3_N"/>
</dbReference>
<dbReference type="GO" id="GO:0009044">
    <property type="term" value="F:xylan 1,4-beta-xylosidase activity"/>
    <property type="evidence" value="ECO:0007669"/>
    <property type="project" value="InterPro"/>
</dbReference>
<keyword evidence="2" id="KW-0732">Signal</keyword>
<feature type="domain" description="Fibronectin type III-like" evidence="4">
    <location>
        <begin position="615"/>
        <end position="684"/>
    </location>
</feature>
<dbReference type="Pfam" id="PF01915">
    <property type="entry name" value="Glyco_hydro_3_C"/>
    <property type="match status" value="1"/>
</dbReference>
<protein>
    <submittedName>
        <fullName evidence="5">Glycoside hydrolase family 3 protein</fullName>
    </submittedName>
</protein>
<dbReference type="InterPro" id="IPR036962">
    <property type="entry name" value="Glyco_hydro_3_N_sf"/>
</dbReference>
<accession>A0A6L5X6J0</accession>
<evidence type="ECO:0000256" key="2">
    <source>
        <dbReference type="ARBA" id="ARBA00022729"/>
    </source>
</evidence>
<evidence type="ECO:0000313" key="6">
    <source>
        <dbReference type="Proteomes" id="UP000481852"/>
    </source>
</evidence>
<dbReference type="Gene3D" id="3.20.20.300">
    <property type="entry name" value="Glycoside hydrolase, family 3, N-terminal domain"/>
    <property type="match status" value="1"/>
</dbReference>